<evidence type="ECO:0000313" key="2">
    <source>
        <dbReference type="EMBL" id="RSD32067.1"/>
    </source>
</evidence>
<protein>
    <submittedName>
        <fullName evidence="2">Type VI secretion system lipoprotein TssJ</fullName>
    </submittedName>
</protein>
<evidence type="ECO:0000256" key="1">
    <source>
        <dbReference type="SAM" id="SignalP"/>
    </source>
</evidence>
<sequence length="156" mass="17174">MLCRAFLLSLVLLLSGCSFWSNHLGEPKLVINITAADNINPNFKGQPSPVELRIYQLTNSNAFEQSNFMQIYNDEQSVLTAELAVVRQLLSLMPGEVRQEVIPLGTGVKFIGVIAGFADYRAAKNKVIYEPIIFNSVTINIEVDGINLSISGEEGK</sequence>
<feature type="chain" id="PRO_5019564261" evidence="1">
    <location>
        <begin position="21"/>
        <end position="156"/>
    </location>
</feature>
<keyword evidence="3" id="KW-1185">Reference proteome</keyword>
<dbReference type="AlphaFoldDB" id="A0A427U5T3"/>
<accession>A0A427U5T3</accession>
<comment type="caution">
    <text evidence="2">The sequence shown here is derived from an EMBL/GenBank/DDBJ whole genome shotgun (WGS) entry which is preliminary data.</text>
</comment>
<dbReference type="InterPro" id="IPR038706">
    <property type="entry name" value="Type_VI_SciN-like_sf"/>
</dbReference>
<dbReference type="PROSITE" id="PS51257">
    <property type="entry name" value="PROKAR_LIPOPROTEIN"/>
    <property type="match status" value="1"/>
</dbReference>
<organism evidence="2 3">
    <name type="scientific">Vibrio pectenicida</name>
    <dbReference type="NCBI Taxonomy" id="62763"/>
    <lineage>
        <taxon>Bacteria</taxon>
        <taxon>Pseudomonadati</taxon>
        <taxon>Pseudomonadota</taxon>
        <taxon>Gammaproteobacteria</taxon>
        <taxon>Vibrionales</taxon>
        <taxon>Vibrionaceae</taxon>
        <taxon>Vibrio</taxon>
    </lineage>
</organism>
<name>A0A427U5T3_9VIBR</name>
<feature type="signal peptide" evidence="1">
    <location>
        <begin position="1"/>
        <end position="20"/>
    </location>
</feature>
<dbReference type="EMBL" id="RSFA01000017">
    <property type="protein sequence ID" value="RSD32067.1"/>
    <property type="molecule type" value="Genomic_DNA"/>
</dbReference>
<dbReference type="Pfam" id="PF12790">
    <property type="entry name" value="T6SS-SciN"/>
    <property type="match status" value="1"/>
</dbReference>
<dbReference type="NCBIfam" id="TIGR03352">
    <property type="entry name" value="VI_chp_3"/>
    <property type="match status" value="1"/>
</dbReference>
<proteinExistence type="predicted"/>
<dbReference type="RefSeq" id="WP_125320300.1">
    <property type="nucleotide sequence ID" value="NZ_AP024889.1"/>
</dbReference>
<dbReference type="InterPro" id="IPR017734">
    <property type="entry name" value="T6SS_SciN"/>
</dbReference>
<evidence type="ECO:0000313" key="3">
    <source>
        <dbReference type="Proteomes" id="UP000269041"/>
    </source>
</evidence>
<dbReference type="OrthoDB" id="5471061at2"/>
<dbReference type="PANTHER" id="PTHR37625:SF4">
    <property type="entry name" value="OUTER MEMBRANE LIPOPROTEIN"/>
    <property type="match status" value="1"/>
</dbReference>
<gene>
    <name evidence="2" type="primary">tssJ</name>
    <name evidence="2" type="ORF">EJA03_05770</name>
</gene>
<dbReference type="PANTHER" id="PTHR37625">
    <property type="entry name" value="OUTER MEMBRANE LIPOPROTEIN-RELATED"/>
    <property type="match status" value="1"/>
</dbReference>
<dbReference type="Proteomes" id="UP000269041">
    <property type="component" value="Unassembled WGS sequence"/>
</dbReference>
<keyword evidence="2" id="KW-0449">Lipoprotein</keyword>
<keyword evidence="1" id="KW-0732">Signal</keyword>
<dbReference type="Gene3D" id="2.60.40.4150">
    <property type="entry name" value="Type VI secretion system, lipoprotein SciN"/>
    <property type="match status" value="1"/>
</dbReference>
<reference evidence="2 3" key="1">
    <citation type="submission" date="2018-12" db="EMBL/GenBank/DDBJ databases">
        <title>Genomic taxonomy of the Vibrionaceae family.</title>
        <authorList>
            <person name="Gomez-Gil B."/>
            <person name="Enciso-Ibarra K."/>
        </authorList>
    </citation>
    <scope>NUCLEOTIDE SEQUENCE [LARGE SCALE GENOMIC DNA]</scope>
    <source>
        <strain evidence="2 3">CAIM 594</strain>
    </source>
</reference>